<keyword evidence="3" id="KW-0812">Transmembrane</keyword>
<protein>
    <submittedName>
        <fullName evidence="4">Uncharacterized protein</fullName>
    </submittedName>
</protein>
<dbReference type="Pfam" id="PF13855">
    <property type="entry name" value="LRR_8"/>
    <property type="match status" value="2"/>
</dbReference>
<keyword evidence="3" id="KW-0472">Membrane</keyword>
<dbReference type="EnsemblMetazoa" id="LLOJ001544-RA">
    <property type="protein sequence ID" value="LLOJ001544-PA"/>
    <property type="gene ID" value="LLOJ001544"/>
</dbReference>
<dbReference type="InterPro" id="IPR001611">
    <property type="entry name" value="Leu-rich_rpt"/>
</dbReference>
<dbReference type="PANTHER" id="PTHR24366">
    <property type="entry name" value="IG(IMMUNOGLOBULIN) AND LRR(LEUCINE RICH REPEAT) DOMAINS"/>
    <property type="match status" value="1"/>
</dbReference>
<dbReference type="PRINTS" id="PR00019">
    <property type="entry name" value="LEURICHRPT"/>
</dbReference>
<keyword evidence="5" id="KW-1185">Reference proteome</keyword>
<sequence>MNVLASVPGGIFAAQPSLVHVDLSSNKLSSLPAEIFSQNPVLEIIKLQSNSLEELSMDVFGNLTRLKELDVSNNYLHKFLPSERFINMHGESSILDMSNNLLASLDLRNIRASNIIVNSNYLRQVSIGEGCRELFAKNNELADIAIGASTATLEMLQMNHNKLGDNLMSICECQNLKSVFLAHNNISNIGFCFSRAGQLKEINLSRNNLSHLDYGYFSTDFLETLDLSYNAFEVIDENVLSLFRSLEYLYLDGNHLSDFPEDLDKILPHLRLIGLSHNRFQCKKLLMLYRRWQTTNRIAFNVDEPMPTNMTNIRGNICYKEKIEQIPEENIEEEPSLNHLNGSNVAFWKELQALRKKLENSNAIVEKKENISELPEKSHLIMQATTEITSGLDFSTDAPEVINETTKNATDAKEVEDNFTATGNTTILDGIFKSLSSIEGKLRELGSLLSGRNSTTSPFQSNDDRANVRTFATISTILAVIVLILGAAILWYNYHSYFYYKKLRGHNAEALRTFQTL</sequence>
<evidence type="ECO:0000256" key="3">
    <source>
        <dbReference type="SAM" id="Phobius"/>
    </source>
</evidence>
<keyword evidence="2" id="KW-0677">Repeat</keyword>
<evidence type="ECO:0000313" key="5">
    <source>
        <dbReference type="Proteomes" id="UP000092461"/>
    </source>
</evidence>
<evidence type="ECO:0000313" key="4">
    <source>
        <dbReference type="EnsemblMetazoa" id="LLOJ001544-PA"/>
    </source>
</evidence>
<feature type="transmembrane region" description="Helical" evidence="3">
    <location>
        <begin position="471"/>
        <end position="494"/>
    </location>
</feature>
<dbReference type="VEuPathDB" id="VectorBase:LLOJ001544"/>
<dbReference type="AlphaFoldDB" id="A0A1B0EW58"/>
<dbReference type="Gene3D" id="3.80.10.10">
    <property type="entry name" value="Ribonuclease Inhibitor"/>
    <property type="match status" value="1"/>
</dbReference>
<evidence type="ECO:0000256" key="2">
    <source>
        <dbReference type="ARBA" id="ARBA00022737"/>
    </source>
</evidence>
<proteinExistence type="predicted"/>
<reference evidence="4" key="1">
    <citation type="submission" date="2020-05" db="UniProtKB">
        <authorList>
            <consortium name="EnsemblMetazoa"/>
        </authorList>
    </citation>
    <scope>IDENTIFICATION</scope>
    <source>
        <strain evidence="4">Jacobina</strain>
    </source>
</reference>
<dbReference type="Proteomes" id="UP000092461">
    <property type="component" value="Unassembled WGS sequence"/>
</dbReference>
<dbReference type="VEuPathDB" id="VectorBase:LLONM1_009269"/>
<evidence type="ECO:0000256" key="1">
    <source>
        <dbReference type="ARBA" id="ARBA00022614"/>
    </source>
</evidence>
<accession>A0A1B0EW58</accession>
<keyword evidence="3" id="KW-1133">Transmembrane helix</keyword>
<dbReference type="PANTHER" id="PTHR24366:SF171">
    <property type="entry name" value="LEUCINE RICH REPEAT NEURONAL 4"/>
    <property type="match status" value="1"/>
</dbReference>
<dbReference type="PROSITE" id="PS51450">
    <property type="entry name" value="LRR"/>
    <property type="match status" value="2"/>
</dbReference>
<dbReference type="EMBL" id="AJWK01005343">
    <property type="status" value="NOT_ANNOTATED_CDS"/>
    <property type="molecule type" value="Genomic_DNA"/>
</dbReference>
<dbReference type="InterPro" id="IPR003591">
    <property type="entry name" value="Leu-rich_rpt_typical-subtyp"/>
</dbReference>
<organism evidence="4 5">
    <name type="scientific">Lutzomyia longipalpis</name>
    <name type="common">Sand fly</name>
    <dbReference type="NCBI Taxonomy" id="7200"/>
    <lineage>
        <taxon>Eukaryota</taxon>
        <taxon>Metazoa</taxon>
        <taxon>Ecdysozoa</taxon>
        <taxon>Arthropoda</taxon>
        <taxon>Hexapoda</taxon>
        <taxon>Insecta</taxon>
        <taxon>Pterygota</taxon>
        <taxon>Neoptera</taxon>
        <taxon>Endopterygota</taxon>
        <taxon>Diptera</taxon>
        <taxon>Nematocera</taxon>
        <taxon>Psychodoidea</taxon>
        <taxon>Psychodidae</taxon>
        <taxon>Lutzomyia</taxon>
        <taxon>Lutzomyia</taxon>
    </lineage>
</organism>
<dbReference type="SUPFAM" id="SSF52058">
    <property type="entry name" value="L domain-like"/>
    <property type="match status" value="1"/>
</dbReference>
<dbReference type="InterPro" id="IPR032675">
    <property type="entry name" value="LRR_dom_sf"/>
</dbReference>
<name>A0A1B0EW58_LUTLO</name>
<keyword evidence="1" id="KW-0433">Leucine-rich repeat</keyword>
<dbReference type="SMART" id="SM00369">
    <property type="entry name" value="LRR_TYP"/>
    <property type="match status" value="6"/>
</dbReference>